<organism evidence="6 7">
    <name type="scientific">Flavobacterium sediminis</name>
    <dbReference type="NCBI Taxonomy" id="2201181"/>
    <lineage>
        <taxon>Bacteria</taxon>
        <taxon>Pseudomonadati</taxon>
        <taxon>Bacteroidota</taxon>
        <taxon>Flavobacteriia</taxon>
        <taxon>Flavobacteriales</taxon>
        <taxon>Flavobacteriaceae</taxon>
        <taxon>Flavobacterium</taxon>
    </lineage>
</organism>
<keyword evidence="7" id="KW-1185">Reference proteome</keyword>
<dbReference type="InterPro" id="IPR050301">
    <property type="entry name" value="NTE"/>
</dbReference>
<evidence type="ECO:0000313" key="7">
    <source>
        <dbReference type="Proteomes" id="UP000245429"/>
    </source>
</evidence>
<dbReference type="SUPFAM" id="SSF52151">
    <property type="entry name" value="FabD/lysophospholipase-like"/>
    <property type="match status" value="1"/>
</dbReference>
<evidence type="ECO:0000256" key="1">
    <source>
        <dbReference type="ARBA" id="ARBA00022801"/>
    </source>
</evidence>
<protein>
    <submittedName>
        <fullName evidence="6">Phospholipase</fullName>
    </submittedName>
</protein>
<evidence type="ECO:0000313" key="6">
    <source>
        <dbReference type="EMBL" id="AWM14868.1"/>
    </source>
</evidence>
<feature type="active site" description="Nucleophile" evidence="4">
    <location>
        <position position="40"/>
    </location>
</feature>
<keyword evidence="1 4" id="KW-0378">Hydrolase</keyword>
<evidence type="ECO:0000256" key="2">
    <source>
        <dbReference type="ARBA" id="ARBA00022963"/>
    </source>
</evidence>
<dbReference type="InterPro" id="IPR002641">
    <property type="entry name" value="PNPLA_dom"/>
</dbReference>
<evidence type="ECO:0000256" key="4">
    <source>
        <dbReference type="PROSITE-ProRule" id="PRU01161"/>
    </source>
</evidence>
<keyword evidence="3 4" id="KW-0443">Lipid metabolism</keyword>
<dbReference type="OrthoDB" id="9770965at2"/>
<evidence type="ECO:0000256" key="3">
    <source>
        <dbReference type="ARBA" id="ARBA00023098"/>
    </source>
</evidence>
<dbReference type="EMBL" id="CP029463">
    <property type="protein sequence ID" value="AWM14868.1"/>
    <property type="molecule type" value="Genomic_DNA"/>
</dbReference>
<dbReference type="PROSITE" id="PS51635">
    <property type="entry name" value="PNPLA"/>
    <property type="match status" value="1"/>
</dbReference>
<dbReference type="KEGG" id="fse:DI487_14060"/>
<feature type="domain" description="PNPLA" evidence="5">
    <location>
        <begin position="7"/>
        <end position="167"/>
    </location>
</feature>
<dbReference type="Pfam" id="PF01734">
    <property type="entry name" value="Patatin"/>
    <property type="match status" value="1"/>
</dbReference>
<keyword evidence="2 4" id="KW-0442">Lipid degradation</keyword>
<feature type="short sequence motif" description="GXSXG" evidence="4">
    <location>
        <begin position="38"/>
        <end position="42"/>
    </location>
</feature>
<name>A0A2U8QXN2_9FLAO</name>
<dbReference type="PANTHER" id="PTHR14226:SF76">
    <property type="entry name" value="NTE FAMILY PROTEIN RSSA"/>
    <property type="match status" value="1"/>
</dbReference>
<feature type="active site" description="Proton acceptor" evidence="4">
    <location>
        <position position="154"/>
    </location>
</feature>
<dbReference type="PANTHER" id="PTHR14226">
    <property type="entry name" value="NEUROPATHY TARGET ESTERASE/SWISS CHEESE D.MELANOGASTER"/>
    <property type="match status" value="1"/>
</dbReference>
<accession>A0A2U8QXN2</accession>
<dbReference type="Gene3D" id="3.40.1090.10">
    <property type="entry name" value="Cytosolic phospholipase A2 catalytic domain"/>
    <property type="match status" value="1"/>
</dbReference>
<gene>
    <name evidence="6" type="ORF">DI487_14060</name>
</gene>
<feature type="short sequence motif" description="GXGXXG" evidence="4">
    <location>
        <begin position="11"/>
        <end position="16"/>
    </location>
</feature>
<evidence type="ECO:0000259" key="5">
    <source>
        <dbReference type="PROSITE" id="PS51635"/>
    </source>
</evidence>
<reference evidence="6 7" key="1">
    <citation type="submission" date="2018-05" db="EMBL/GenBank/DDBJ databases">
        <title>Flavobacterium sp. MEBiC07310.</title>
        <authorList>
            <person name="Baek K."/>
        </authorList>
    </citation>
    <scope>NUCLEOTIDE SEQUENCE [LARGE SCALE GENOMIC DNA]</scope>
    <source>
        <strain evidence="6 7">MEBiC07310</strain>
    </source>
</reference>
<dbReference type="InterPro" id="IPR016035">
    <property type="entry name" value="Acyl_Trfase/lysoPLipase"/>
</dbReference>
<dbReference type="GO" id="GO:0016042">
    <property type="term" value="P:lipid catabolic process"/>
    <property type="evidence" value="ECO:0007669"/>
    <property type="project" value="UniProtKB-UniRule"/>
</dbReference>
<proteinExistence type="predicted"/>
<dbReference type="RefSeq" id="WP_109570206.1">
    <property type="nucleotide sequence ID" value="NZ_CP029463.1"/>
</dbReference>
<dbReference type="Proteomes" id="UP000245429">
    <property type="component" value="Chromosome"/>
</dbReference>
<dbReference type="GO" id="GO:0016787">
    <property type="term" value="F:hydrolase activity"/>
    <property type="evidence" value="ECO:0007669"/>
    <property type="project" value="UniProtKB-UniRule"/>
</dbReference>
<sequence>MKKNITLVLSGGGARGIAHIGVIEELLQAGYIISSISGTSMGALVGGIYAVNRLSEFKEWLYKVNKQRIFQLIDFSFSSQGLVKGERIFREMKAFIPDANIEDLSVNYTATAFDIANYREVVFRQGSLFNAIRASISIPTVLTPVVMGNAVLVDGGVANNVPINNAIRSENDLLVAVHVNADVPDSKISLAHEKDLKALHLVAEHDLHPTGKERTKKFNYFNLVNNTIVTMTNHISSMMMDQTPPDVLIEISRTSCGVFEFYRAKELVEIGRQAFHSQAEKIEKLATTK</sequence>
<dbReference type="AlphaFoldDB" id="A0A2U8QXN2"/>
<feature type="short sequence motif" description="DGA/G" evidence="4">
    <location>
        <begin position="154"/>
        <end position="156"/>
    </location>
</feature>